<proteinExistence type="predicted"/>
<evidence type="ECO:0000313" key="2">
    <source>
        <dbReference type="Proteomes" id="UP001188597"/>
    </source>
</evidence>
<dbReference type="PANTHER" id="PTHR33593:SF2">
    <property type="entry name" value="ANKYRIN REPEAT_KH DOMAIN PROTEIN (DUF1442)"/>
    <property type="match status" value="1"/>
</dbReference>
<dbReference type="InterPro" id="IPR029063">
    <property type="entry name" value="SAM-dependent_MTases_sf"/>
</dbReference>
<dbReference type="PANTHER" id="PTHR33593">
    <property type="entry name" value="DUF1442 FAMILY PROTEIN"/>
    <property type="match status" value="1"/>
</dbReference>
<dbReference type="Gene3D" id="3.40.50.150">
    <property type="entry name" value="Vaccinia Virus protein VP39"/>
    <property type="match status" value="1"/>
</dbReference>
<organism evidence="1 2">
    <name type="scientific">Escallonia herrerae</name>
    <dbReference type="NCBI Taxonomy" id="1293975"/>
    <lineage>
        <taxon>Eukaryota</taxon>
        <taxon>Viridiplantae</taxon>
        <taxon>Streptophyta</taxon>
        <taxon>Embryophyta</taxon>
        <taxon>Tracheophyta</taxon>
        <taxon>Spermatophyta</taxon>
        <taxon>Magnoliopsida</taxon>
        <taxon>eudicotyledons</taxon>
        <taxon>Gunneridae</taxon>
        <taxon>Pentapetalae</taxon>
        <taxon>asterids</taxon>
        <taxon>campanulids</taxon>
        <taxon>Escalloniales</taxon>
        <taxon>Escalloniaceae</taxon>
        <taxon>Escallonia</taxon>
    </lineage>
</organism>
<dbReference type="Pfam" id="PF07279">
    <property type="entry name" value="DUF1442"/>
    <property type="match status" value="2"/>
</dbReference>
<sequence>MKLVWSPDTALKAYIDTVKSCKNFQESSVAEFVSAMAAGWNAKLIVETWSRGGVIETSIGLDVASRYTGGRHVCIVPDNESRSEYVEDMEKTTGMSQEVVVGQPKEALGRLVGIDFLVADCRQSDFASILKVAKLGHRGAVLVCKNASSKAASGFGWRSVLEDESRLVRSVFLPVGKGLDIAYVAASRGGRNSGSGAGKSLWIKRMSTDSGEEFFIRRKLVGSSFDRKRLLHLFRHPILRGFFYTKKNQEESRAQERLLNKHQGEMKLVWSPETASKAYLDTIKFVSDNLQNSQLHSSTVAELISAMAAGWDAQLIVETWSQGGVTATSIGLAVASRHTGARHVCIVPDDQSRSEYVEAMQTAGMSPEVVVGEAEEALGGLMGIDFLVVDCRQNDFERILREAKLGRRGAVLVCKNASSVSASGFKWRGILEGESRLVRSKFLPVGQGLEIAYVATSGATSSSSGKGESRWIKRIDRRSGEEFVIRK</sequence>
<keyword evidence="2" id="KW-1185">Reference proteome</keyword>
<reference evidence="1" key="1">
    <citation type="submission" date="2022-12" db="EMBL/GenBank/DDBJ databases">
        <title>Draft genome assemblies for two species of Escallonia (Escalloniales).</title>
        <authorList>
            <person name="Chanderbali A."/>
            <person name="Dervinis C."/>
            <person name="Anghel I."/>
            <person name="Soltis D."/>
            <person name="Soltis P."/>
            <person name="Zapata F."/>
        </authorList>
    </citation>
    <scope>NUCLEOTIDE SEQUENCE</scope>
    <source>
        <strain evidence="1">UCBG64.0493</strain>
        <tissue evidence="1">Leaf</tissue>
    </source>
</reference>
<name>A0AA88XAB7_9ASTE</name>
<evidence type="ECO:0000313" key="1">
    <source>
        <dbReference type="EMBL" id="KAK3041044.1"/>
    </source>
</evidence>
<protein>
    <submittedName>
        <fullName evidence="1">Uncharacterized protein</fullName>
    </submittedName>
</protein>
<dbReference type="Proteomes" id="UP001188597">
    <property type="component" value="Unassembled WGS sequence"/>
</dbReference>
<comment type="caution">
    <text evidence="1">The sequence shown here is derived from an EMBL/GenBank/DDBJ whole genome shotgun (WGS) entry which is preliminary data.</text>
</comment>
<dbReference type="EMBL" id="JAVXUP010000042">
    <property type="protein sequence ID" value="KAK3041044.1"/>
    <property type="molecule type" value="Genomic_DNA"/>
</dbReference>
<accession>A0AA88XAB7</accession>
<dbReference type="InterPro" id="IPR009902">
    <property type="entry name" value="DUF1442"/>
</dbReference>
<dbReference type="AlphaFoldDB" id="A0AA88XAB7"/>
<gene>
    <name evidence="1" type="ORF">RJ639_026841</name>
</gene>